<dbReference type="EMBL" id="JX495042">
    <property type="protein sequence ID" value="AFR52223.1"/>
    <property type="molecule type" value="Genomic_DNA"/>
</dbReference>
<evidence type="ECO:0000313" key="2">
    <source>
        <dbReference type="Proteomes" id="UP000007334"/>
    </source>
</evidence>
<accession>J9SVV8</accession>
<proteinExistence type="predicted"/>
<dbReference type="Proteomes" id="UP000007334">
    <property type="component" value="Segment"/>
</dbReference>
<dbReference type="RefSeq" id="YP_009168743.1">
    <property type="nucleotide sequence ID" value="NC_027992.1"/>
</dbReference>
<reference evidence="1 2" key="1">
    <citation type="journal article" date="2012" name="J. Bacteriol.">
        <title>The CRISPR/Cas adaptive immune system of Pseudomonas aeruginosa mediates resistance to naturally occurring and engineered phages.</title>
        <authorList>
            <person name="Cady K.C."/>
            <person name="Bondy-Denomy J."/>
            <person name="Heussler G.E."/>
            <person name="Davidson A.R."/>
            <person name="O'Toole G.A."/>
        </authorList>
    </citation>
    <scope>NUCLEOTIDE SEQUENCE [LARGE SCALE GENOMIC DNA]</scope>
    <source>
        <strain evidence="1">JBD25</strain>
    </source>
</reference>
<evidence type="ECO:0000313" key="1">
    <source>
        <dbReference type="EMBL" id="AFR52223.1"/>
    </source>
</evidence>
<dbReference type="KEGG" id="vg:26041854"/>
<gene>
    <name evidence="1" type="ORF">HMPREFV_HMPID9847gp0018</name>
</gene>
<organism evidence="1 2">
    <name type="scientific">Pseudomonas phage JBD25</name>
    <dbReference type="NCBI Taxonomy" id="1225792"/>
    <lineage>
        <taxon>Viruses</taxon>
        <taxon>Duplodnaviria</taxon>
        <taxon>Heunggongvirae</taxon>
        <taxon>Uroviricota</taxon>
        <taxon>Caudoviricetes</taxon>
        <taxon>Guarnerosvirinae</taxon>
        <taxon>Torontovirus</taxon>
        <taxon>Torontovirus JBD25</taxon>
    </lineage>
</organism>
<protein>
    <submittedName>
        <fullName evidence="1">Uncharacterized protein</fullName>
    </submittedName>
</protein>
<name>J9SVV8_9CAUD</name>
<keyword evidence="2" id="KW-1185">Reference proteome</keyword>
<sequence>MRLLPHLTRLRISQRIQVISKAVQVQAVIKRQATGQGNKRRAHRRIKNQVIGDSHVCLSEGDECTSSGCHCGNSFANGEKRYLFGRRLLGLLERRPMKRRNWKHWVPRSPADALDGCAQLAMQRYNRGIERLATDHLCQNNASTLYKWMGNGRLPLTMVLSLEKACGLPLITRYLAAAHGKLLVDIPVGKACNASDLQQLQGVLHSATGALMAFYDGKQSAEQTLDAIRAGLESLAWHHGNVAQAETPQLDFGVADDE</sequence>
<dbReference type="OrthoDB" id="10175at10239"/>